<dbReference type="InterPro" id="IPR051058">
    <property type="entry name" value="GDSL_Est/Lipase"/>
</dbReference>
<evidence type="ECO:0008006" key="7">
    <source>
        <dbReference type="Google" id="ProtNLM"/>
    </source>
</evidence>
<dbReference type="GO" id="GO:0016042">
    <property type="term" value="P:lipid catabolic process"/>
    <property type="evidence" value="ECO:0007669"/>
    <property type="project" value="UniProtKB-KW"/>
</dbReference>
<keyword evidence="3" id="KW-0442">Lipid degradation</keyword>
<keyword evidence="3" id="KW-0443">Lipid metabolism</keyword>
<proteinExistence type="inferred from homology"/>
<dbReference type="InterPro" id="IPR035669">
    <property type="entry name" value="SGNH_plant_lipase-like"/>
</dbReference>
<dbReference type="AlphaFoldDB" id="K3Z7B5"/>
<keyword evidence="6" id="KW-1185">Reference proteome</keyword>
<feature type="region of interest" description="Disordered" evidence="4">
    <location>
        <begin position="35"/>
        <end position="76"/>
    </location>
</feature>
<comment type="similarity">
    <text evidence="1">Belongs to the 'GDSL' lipolytic enzyme family.</text>
</comment>
<dbReference type="Pfam" id="PF00657">
    <property type="entry name" value="Lipase_GDSL"/>
    <property type="match status" value="1"/>
</dbReference>
<name>K3Z7B5_SETIT</name>
<keyword evidence="2" id="KW-0378">Hydrolase</keyword>
<dbReference type="ExpressionAtlas" id="K3Z7B5">
    <property type="expression patterns" value="baseline"/>
</dbReference>
<dbReference type="Gramene" id="KQL16559">
    <property type="protein sequence ID" value="KQL16559"/>
    <property type="gene ID" value="SETIT_022289mg"/>
</dbReference>
<dbReference type="GO" id="GO:0016788">
    <property type="term" value="F:hydrolase activity, acting on ester bonds"/>
    <property type="evidence" value="ECO:0007669"/>
    <property type="project" value="InterPro"/>
</dbReference>
<accession>K3Z7B5</accession>
<evidence type="ECO:0000256" key="1">
    <source>
        <dbReference type="ARBA" id="ARBA00008668"/>
    </source>
</evidence>
<dbReference type="CDD" id="cd01837">
    <property type="entry name" value="SGNH_plant_lipase_like"/>
    <property type="match status" value="1"/>
</dbReference>
<dbReference type="HOGENOM" id="CLU_015101_0_2_1"/>
<evidence type="ECO:0000256" key="4">
    <source>
        <dbReference type="SAM" id="MobiDB-lite"/>
    </source>
</evidence>
<organism evidence="5 6">
    <name type="scientific">Setaria italica</name>
    <name type="common">Foxtail millet</name>
    <name type="synonym">Panicum italicum</name>
    <dbReference type="NCBI Taxonomy" id="4555"/>
    <lineage>
        <taxon>Eukaryota</taxon>
        <taxon>Viridiplantae</taxon>
        <taxon>Streptophyta</taxon>
        <taxon>Embryophyta</taxon>
        <taxon>Tracheophyta</taxon>
        <taxon>Spermatophyta</taxon>
        <taxon>Magnoliopsida</taxon>
        <taxon>Liliopsida</taxon>
        <taxon>Poales</taxon>
        <taxon>Poaceae</taxon>
        <taxon>PACMAD clade</taxon>
        <taxon>Panicoideae</taxon>
        <taxon>Panicodae</taxon>
        <taxon>Paniceae</taxon>
        <taxon>Cenchrinae</taxon>
        <taxon>Setaria</taxon>
    </lineage>
</organism>
<dbReference type="InterPro" id="IPR036514">
    <property type="entry name" value="SGNH_hydro_sf"/>
</dbReference>
<dbReference type="PANTHER" id="PTHR45648">
    <property type="entry name" value="GDSL LIPASE/ACYLHYDROLASE FAMILY PROTEIN (AFU_ORTHOLOGUE AFUA_4G14700)"/>
    <property type="match status" value="1"/>
</dbReference>
<feature type="compositionally biased region" description="Low complexity" evidence="4">
    <location>
        <begin position="47"/>
        <end position="73"/>
    </location>
</feature>
<protein>
    <recommendedName>
        <fullName evidence="7">SGNH hydrolase-type esterase domain-containing protein</fullName>
    </recommendedName>
</protein>
<dbReference type="PANTHER" id="PTHR45648:SF23">
    <property type="entry name" value="GDSL-LIKE LIPASE_ACYLHYDROLASE FAMILY PROTEIN, EXPRESSED"/>
    <property type="match status" value="1"/>
</dbReference>
<dbReference type="InterPro" id="IPR001087">
    <property type="entry name" value="GDSL"/>
</dbReference>
<dbReference type="EnsemblPlants" id="KQL16559">
    <property type="protein sequence ID" value="KQL16559"/>
    <property type="gene ID" value="SETIT_022289mg"/>
</dbReference>
<gene>
    <name evidence="5" type="primary">LOC106804096</name>
</gene>
<dbReference type="EMBL" id="AGNK02002013">
    <property type="status" value="NOT_ANNOTATED_CDS"/>
    <property type="molecule type" value="Genomic_DNA"/>
</dbReference>
<dbReference type="Gene3D" id="3.40.50.1110">
    <property type="entry name" value="SGNH hydrolase"/>
    <property type="match status" value="1"/>
</dbReference>
<reference evidence="6" key="1">
    <citation type="journal article" date="2012" name="Nat. Biotechnol.">
        <title>Reference genome sequence of the model plant Setaria.</title>
        <authorList>
            <person name="Bennetzen J.L."/>
            <person name="Schmutz J."/>
            <person name="Wang H."/>
            <person name="Percifield R."/>
            <person name="Hawkins J."/>
            <person name="Pontaroli A.C."/>
            <person name="Estep M."/>
            <person name="Feng L."/>
            <person name="Vaughn J.N."/>
            <person name="Grimwood J."/>
            <person name="Jenkins J."/>
            <person name="Barry K."/>
            <person name="Lindquist E."/>
            <person name="Hellsten U."/>
            <person name="Deshpande S."/>
            <person name="Wang X."/>
            <person name="Wu X."/>
            <person name="Mitros T."/>
            <person name="Triplett J."/>
            <person name="Yang X."/>
            <person name="Ye C.Y."/>
            <person name="Mauro-Herrera M."/>
            <person name="Wang L."/>
            <person name="Li P."/>
            <person name="Sharma M."/>
            <person name="Sharma R."/>
            <person name="Ronald P.C."/>
            <person name="Panaud O."/>
            <person name="Kellogg E.A."/>
            <person name="Brutnell T.P."/>
            <person name="Doust A.N."/>
            <person name="Tuskan G.A."/>
            <person name="Rokhsar D."/>
            <person name="Devos K.M."/>
        </authorList>
    </citation>
    <scope>NUCLEOTIDE SEQUENCE [LARGE SCALE GENOMIC DNA]</scope>
    <source>
        <strain evidence="6">cv. Yugu1</strain>
    </source>
</reference>
<sequence>MTCSAPPRAPASAMAARWSRRCTCSATRWWTPATTTSCRRRRPGPCPRTASTSRAPSSGGPGASPTATTSPTSQHLGFKMSPPAYLSLTPLLSFDLLRGRGGANYASGGSGILDITGNGSVIPLSKQVQMFAETKATIIRTGLVDRETLDDLLTRSLFLISTGGNDFDAFDNGVPQSQAPEFIAGMVAVYLKHIKELYELGARRLALLDMLPVGCLPSQRAITANGECDTNGNSMSQMFNALLRTEIAKAVVTSMPSLKYSIASLYNTYTDMIANPALAGFHEVKRGCCGSGKFNGEVPCTVISNLCANRDEYLFWDMVHGTQAAYRWAVLAFFYGPTRDAEPINLAQLMQEPLSMVEAPYSST</sequence>
<reference evidence="5" key="2">
    <citation type="submission" date="2018-08" db="UniProtKB">
        <authorList>
            <consortium name="EnsemblPlants"/>
        </authorList>
    </citation>
    <scope>IDENTIFICATION</scope>
    <source>
        <strain evidence="5">Yugu1</strain>
    </source>
</reference>
<evidence type="ECO:0000256" key="2">
    <source>
        <dbReference type="ARBA" id="ARBA00022801"/>
    </source>
</evidence>
<evidence type="ECO:0000256" key="3">
    <source>
        <dbReference type="ARBA" id="ARBA00022963"/>
    </source>
</evidence>
<dbReference type="Proteomes" id="UP000004995">
    <property type="component" value="Unassembled WGS sequence"/>
</dbReference>
<evidence type="ECO:0000313" key="6">
    <source>
        <dbReference type="Proteomes" id="UP000004995"/>
    </source>
</evidence>
<evidence type="ECO:0000313" key="5">
    <source>
        <dbReference type="EnsemblPlants" id="KQL16559"/>
    </source>
</evidence>